<dbReference type="EMBL" id="KZ107864">
    <property type="protein sequence ID" value="OSS43545.1"/>
    <property type="molecule type" value="Genomic_DNA"/>
</dbReference>
<evidence type="ECO:0000256" key="1">
    <source>
        <dbReference type="SAM" id="MobiDB-lite"/>
    </source>
</evidence>
<evidence type="ECO:0000313" key="2">
    <source>
        <dbReference type="EMBL" id="OSS43545.1"/>
    </source>
</evidence>
<feature type="region of interest" description="Disordered" evidence="1">
    <location>
        <begin position="46"/>
        <end position="77"/>
    </location>
</feature>
<feature type="region of interest" description="Disordered" evidence="1">
    <location>
        <begin position="123"/>
        <end position="156"/>
    </location>
</feature>
<keyword evidence="3" id="KW-1185">Reference proteome</keyword>
<organism evidence="2 3">
    <name type="scientific">Epicoccum nigrum</name>
    <name type="common">Soil fungus</name>
    <name type="synonym">Epicoccum purpurascens</name>
    <dbReference type="NCBI Taxonomy" id="105696"/>
    <lineage>
        <taxon>Eukaryota</taxon>
        <taxon>Fungi</taxon>
        <taxon>Dikarya</taxon>
        <taxon>Ascomycota</taxon>
        <taxon>Pezizomycotina</taxon>
        <taxon>Dothideomycetes</taxon>
        <taxon>Pleosporomycetidae</taxon>
        <taxon>Pleosporales</taxon>
        <taxon>Pleosporineae</taxon>
        <taxon>Didymellaceae</taxon>
        <taxon>Epicoccum</taxon>
    </lineage>
</organism>
<reference evidence="2 3" key="1">
    <citation type="journal article" date="2017" name="Genome Announc.">
        <title>Genome sequence of the saprophytic ascomycete Epicoccum nigrum ICMP 19927 strain isolated from New Zealand.</title>
        <authorList>
            <person name="Fokin M."/>
            <person name="Fleetwood D."/>
            <person name="Weir B.S."/>
            <person name="Villas-Boas S.G."/>
        </authorList>
    </citation>
    <scope>NUCLEOTIDE SEQUENCE [LARGE SCALE GENOMIC DNA]</scope>
    <source>
        <strain evidence="2 3">ICMP 19927</strain>
    </source>
</reference>
<proteinExistence type="predicted"/>
<dbReference type="Proteomes" id="UP000193240">
    <property type="component" value="Unassembled WGS sequence"/>
</dbReference>
<dbReference type="STRING" id="105696.A0A1Y2LIB3"/>
<gene>
    <name evidence="2" type="ORF">B5807_11891</name>
</gene>
<evidence type="ECO:0000313" key="3">
    <source>
        <dbReference type="Proteomes" id="UP000193240"/>
    </source>
</evidence>
<feature type="compositionally biased region" description="Polar residues" evidence="1">
    <location>
        <begin position="188"/>
        <end position="220"/>
    </location>
</feature>
<dbReference type="AlphaFoldDB" id="A0A1Y2LIB3"/>
<dbReference type="InParanoid" id="A0A1Y2LIB3"/>
<name>A0A1Y2LIB3_EPING</name>
<accession>A0A1Y2LIB3</accession>
<feature type="region of interest" description="Disordered" evidence="1">
    <location>
        <begin position="1"/>
        <end position="33"/>
    </location>
</feature>
<sequence>MSSEESTPGGERVSRFREHTNTNSTIRAPPEEMWKDLGTELLLDKFSAEQASAPASRKRHPRHIMDRPTPVEPPTPEQRLAIAQRPIATPRTRKQSNAATVATAEGTFGRFSRLFTGIFTGVLGKRKPDSDEDALEFASPSRSNSLAPDQATLDHRKQAAEEAYHLAKAQGLLPAPKVFVRPGMPQRAWTSGDNAGASRSTTPSASHRTVPSTDTDSDMQTRPVPH</sequence>
<feature type="region of interest" description="Disordered" evidence="1">
    <location>
        <begin position="171"/>
        <end position="226"/>
    </location>
</feature>
<protein>
    <submittedName>
        <fullName evidence="2">Uncharacterized protein</fullName>
    </submittedName>
</protein>